<dbReference type="AlphaFoldDB" id="A0A8I1KKW1"/>
<name>A0A8I1KKW1_9HYPH</name>
<dbReference type="Pfam" id="PF09954">
    <property type="entry name" value="DUF2188"/>
    <property type="match status" value="1"/>
</dbReference>
<comment type="caution">
    <text evidence="2">The sequence shown here is derived from an EMBL/GenBank/DDBJ whole genome shotgun (WGS) entry which is preliminary data.</text>
</comment>
<reference evidence="2 3" key="1">
    <citation type="submission" date="2020-12" db="EMBL/GenBank/DDBJ databases">
        <title>Revised draft genomes of Rhodomicrobium vannielii ATCC 17100 and Rhodomicrobium udaipurense JA643.</title>
        <authorList>
            <person name="Conners E.M."/>
            <person name="Davenport E.J."/>
            <person name="Bose A."/>
        </authorList>
    </citation>
    <scope>NUCLEOTIDE SEQUENCE [LARGE SCALE GENOMIC DNA]</scope>
    <source>
        <strain evidence="2 3">JA643</strain>
    </source>
</reference>
<dbReference type="EMBL" id="JAEMUK010000080">
    <property type="protein sequence ID" value="MBJ7544676.1"/>
    <property type="molecule type" value="Genomic_DNA"/>
</dbReference>
<proteinExistence type="predicted"/>
<evidence type="ECO:0000313" key="3">
    <source>
        <dbReference type="Proteomes" id="UP000623250"/>
    </source>
</evidence>
<evidence type="ECO:0000256" key="1">
    <source>
        <dbReference type="SAM" id="MobiDB-lite"/>
    </source>
</evidence>
<organism evidence="2 3">
    <name type="scientific">Rhodomicrobium udaipurense</name>
    <dbReference type="NCBI Taxonomy" id="1202716"/>
    <lineage>
        <taxon>Bacteria</taxon>
        <taxon>Pseudomonadati</taxon>
        <taxon>Pseudomonadota</taxon>
        <taxon>Alphaproteobacteria</taxon>
        <taxon>Hyphomicrobiales</taxon>
        <taxon>Hyphomicrobiaceae</taxon>
        <taxon>Rhodomicrobium</taxon>
    </lineage>
</organism>
<sequence length="80" mass="8868">MTKVHYEVLEHDGGWAYKAEGVFSEPFPTKEAALAAAELAAGEQRVSGTSQDIEFEDASGRWHREFEPGTDRPETDVTVK</sequence>
<protein>
    <submittedName>
        <fullName evidence="2">DUF2188 domain-containing protein</fullName>
    </submittedName>
</protein>
<evidence type="ECO:0000313" key="2">
    <source>
        <dbReference type="EMBL" id="MBJ7544676.1"/>
    </source>
</evidence>
<dbReference type="InterPro" id="IPR018691">
    <property type="entry name" value="DUF2188"/>
</dbReference>
<feature type="compositionally biased region" description="Basic and acidic residues" evidence="1">
    <location>
        <begin position="58"/>
        <end position="80"/>
    </location>
</feature>
<feature type="region of interest" description="Disordered" evidence="1">
    <location>
        <begin position="57"/>
        <end position="80"/>
    </location>
</feature>
<keyword evidence="3" id="KW-1185">Reference proteome</keyword>
<dbReference type="Proteomes" id="UP000623250">
    <property type="component" value="Unassembled WGS sequence"/>
</dbReference>
<accession>A0A8I1KKW1</accession>
<gene>
    <name evidence="2" type="ORF">JDN41_14070</name>
</gene>
<dbReference type="RefSeq" id="WP_013420664.1">
    <property type="nucleotide sequence ID" value="NZ_JAEMUK010000080.1"/>
</dbReference>